<organism evidence="12 13">
    <name type="scientific">Candidatus Fusicatenibacter merdavium</name>
    <dbReference type="NCBI Taxonomy" id="2838600"/>
    <lineage>
        <taxon>Bacteria</taxon>
        <taxon>Bacillati</taxon>
        <taxon>Bacillota</taxon>
        <taxon>Clostridia</taxon>
        <taxon>Lachnospirales</taxon>
        <taxon>Lachnospiraceae</taxon>
        <taxon>Fusicatenibacter</taxon>
    </lineage>
</organism>
<feature type="binding site" evidence="9">
    <location>
        <position position="261"/>
    </location>
    <ligand>
        <name>NADP(+)</name>
        <dbReference type="ChEBI" id="CHEBI:58349"/>
    </ligand>
</feature>
<dbReference type="Gene3D" id="3.40.50.720">
    <property type="entry name" value="NAD(P)-binding Rossmann-like Domain"/>
    <property type="match status" value="1"/>
</dbReference>
<evidence type="ECO:0000256" key="2">
    <source>
        <dbReference type="ARBA" id="ARBA00022605"/>
    </source>
</evidence>
<dbReference type="InterPro" id="IPR011342">
    <property type="entry name" value="Shikimate_DH"/>
</dbReference>
<dbReference type="NCBIfam" id="TIGR00507">
    <property type="entry name" value="aroE"/>
    <property type="match status" value="1"/>
</dbReference>
<evidence type="ECO:0000256" key="4">
    <source>
        <dbReference type="ARBA" id="ARBA00023002"/>
    </source>
</evidence>
<dbReference type="InterPro" id="IPR046346">
    <property type="entry name" value="Aminoacid_DH-like_N_sf"/>
</dbReference>
<proteinExistence type="inferred from homology"/>
<accession>A0A9D1XEE8</accession>
<comment type="catalytic activity">
    <reaction evidence="6">
        <text>L-quinate + NAD(+) = 3-dehydroquinate + NADH + H(+)</text>
        <dbReference type="Rhea" id="RHEA:22364"/>
        <dbReference type="ChEBI" id="CHEBI:15378"/>
        <dbReference type="ChEBI" id="CHEBI:29751"/>
        <dbReference type="ChEBI" id="CHEBI:32364"/>
        <dbReference type="ChEBI" id="CHEBI:57540"/>
        <dbReference type="ChEBI" id="CHEBI:57945"/>
        <dbReference type="EC" id="1.1.1.24"/>
    </reaction>
</comment>
<keyword evidence="4 9" id="KW-0560">Oxidoreductase</keyword>
<dbReference type="GO" id="GO:0019632">
    <property type="term" value="P:shikimate metabolic process"/>
    <property type="evidence" value="ECO:0007669"/>
    <property type="project" value="InterPro"/>
</dbReference>
<dbReference type="Proteomes" id="UP000886890">
    <property type="component" value="Unassembled WGS sequence"/>
</dbReference>
<feature type="binding site" evidence="9">
    <location>
        <position position="72"/>
    </location>
    <ligand>
        <name>shikimate</name>
        <dbReference type="ChEBI" id="CHEBI:36208"/>
    </ligand>
</feature>
<dbReference type="GO" id="GO:0009423">
    <property type="term" value="P:chorismate biosynthetic process"/>
    <property type="evidence" value="ECO:0007669"/>
    <property type="project" value="UniProtKB-UniRule"/>
</dbReference>
<dbReference type="GO" id="GO:0008652">
    <property type="term" value="P:amino acid biosynthetic process"/>
    <property type="evidence" value="ECO:0007669"/>
    <property type="project" value="UniProtKB-KW"/>
</dbReference>
<dbReference type="InterPro" id="IPR041121">
    <property type="entry name" value="SDH_C"/>
</dbReference>
<dbReference type="FunFam" id="3.40.50.720:FF:000086">
    <property type="entry name" value="Quinate/shikimate dehydrogenase"/>
    <property type="match status" value="1"/>
</dbReference>
<evidence type="ECO:0000313" key="12">
    <source>
        <dbReference type="EMBL" id="HIX77979.1"/>
    </source>
</evidence>
<dbReference type="Gene3D" id="3.40.50.10860">
    <property type="entry name" value="Leucine Dehydrogenase, chain A, domain 1"/>
    <property type="match status" value="1"/>
</dbReference>
<reference evidence="12" key="2">
    <citation type="submission" date="2021-04" db="EMBL/GenBank/DDBJ databases">
        <authorList>
            <person name="Gilroy R."/>
        </authorList>
    </citation>
    <scope>NUCLEOTIDE SEQUENCE</scope>
    <source>
        <strain evidence="12">CHK183-1962</strain>
    </source>
</reference>
<name>A0A9D1XEE8_9FIRM</name>
<sequence length="292" mass="32083">MTIPEIPITGTTKLTALLGSPVAHSLSPLMHNFAFRRLGLDYAYLCFDVTEKELPQAVKGLKAVGIRGFNLTMPNKNKIMELVDHISPVSRICKSINTVVNDDGVLTGTSTDGIGYMEALHDAGYDVTGEEITMMGGGGASTAICAQAALDGIRHIHIFVRPTSRFYRRTLELADMINRTTPCRASVYDHADQTALRDALSRSRLLINGTPVGMAPDTGHSIIEDTSMFHENLIVSDLIYNPRKTRLMQLAESVGCSTFNGMYMLLYQGAESFRIWTGQNMPVDLVKANYFT</sequence>
<dbReference type="EC" id="1.1.1.25" evidence="9"/>
<feature type="domain" description="Shikimate dehydrogenase substrate binding N-terminal" evidence="10">
    <location>
        <begin position="17"/>
        <end position="99"/>
    </location>
</feature>
<dbReference type="SUPFAM" id="SSF53223">
    <property type="entry name" value="Aminoacid dehydrogenase-like, N-terminal domain"/>
    <property type="match status" value="1"/>
</dbReference>
<dbReference type="Pfam" id="PF08501">
    <property type="entry name" value="Shikimate_dh_N"/>
    <property type="match status" value="1"/>
</dbReference>
<comment type="pathway">
    <text evidence="1 9">Metabolic intermediate biosynthesis; chorismate biosynthesis; chorismate from D-erythrose 4-phosphate and phosphoenolpyruvate: step 4/7.</text>
</comment>
<dbReference type="EMBL" id="DXEK01000169">
    <property type="protein sequence ID" value="HIX77979.1"/>
    <property type="molecule type" value="Genomic_DNA"/>
</dbReference>
<dbReference type="AlphaFoldDB" id="A0A9D1XEE8"/>
<comment type="catalytic activity">
    <reaction evidence="9">
        <text>shikimate + NADP(+) = 3-dehydroshikimate + NADPH + H(+)</text>
        <dbReference type="Rhea" id="RHEA:17737"/>
        <dbReference type="ChEBI" id="CHEBI:15378"/>
        <dbReference type="ChEBI" id="CHEBI:16630"/>
        <dbReference type="ChEBI" id="CHEBI:36208"/>
        <dbReference type="ChEBI" id="CHEBI:57783"/>
        <dbReference type="ChEBI" id="CHEBI:58349"/>
        <dbReference type="EC" id="1.1.1.25"/>
    </reaction>
</comment>
<dbReference type="HAMAP" id="MF_00222">
    <property type="entry name" value="Shikimate_DH_AroE"/>
    <property type="match status" value="1"/>
</dbReference>
<comment type="caution">
    <text evidence="12">The sequence shown here is derived from an EMBL/GenBank/DDBJ whole genome shotgun (WGS) entry which is preliminary data.</text>
</comment>
<evidence type="ECO:0000256" key="7">
    <source>
        <dbReference type="ARBA" id="ARBA00052329"/>
    </source>
</evidence>
<evidence type="ECO:0000256" key="8">
    <source>
        <dbReference type="ARBA" id="ARBA00060613"/>
    </source>
</evidence>
<comment type="pathway">
    <text evidence="8">Aromatic compound metabolism; 3,4-dihydroxybenzoate biosynthesis; 3-dehydroquinate from D-quinate (NAD(+) route).</text>
</comment>
<evidence type="ECO:0000256" key="6">
    <source>
        <dbReference type="ARBA" id="ARBA00051639"/>
    </source>
</evidence>
<dbReference type="InterPro" id="IPR036291">
    <property type="entry name" value="NAD(P)-bd_dom_sf"/>
</dbReference>
<comment type="caution">
    <text evidence="9">Lacks conserved residue(s) required for the propagation of feature annotation.</text>
</comment>
<reference evidence="12" key="1">
    <citation type="journal article" date="2021" name="PeerJ">
        <title>Extensive microbial diversity within the chicken gut microbiome revealed by metagenomics and culture.</title>
        <authorList>
            <person name="Gilroy R."/>
            <person name="Ravi A."/>
            <person name="Getino M."/>
            <person name="Pursley I."/>
            <person name="Horton D.L."/>
            <person name="Alikhan N.F."/>
            <person name="Baker D."/>
            <person name="Gharbi K."/>
            <person name="Hall N."/>
            <person name="Watson M."/>
            <person name="Adriaenssens E.M."/>
            <person name="Foster-Nyarko E."/>
            <person name="Jarju S."/>
            <person name="Secka A."/>
            <person name="Antonio M."/>
            <person name="Oren A."/>
            <person name="Chaudhuri R.R."/>
            <person name="La Ragione R."/>
            <person name="Hildebrand F."/>
            <person name="Pallen M.J."/>
        </authorList>
    </citation>
    <scope>NUCLEOTIDE SEQUENCE</scope>
    <source>
        <strain evidence="12">CHK183-1962</strain>
    </source>
</reference>
<feature type="binding site" evidence="9">
    <location>
        <begin position="136"/>
        <end position="140"/>
    </location>
    <ligand>
        <name>NADP(+)</name>
        <dbReference type="ChEBI" id="CHEBI:58349"/>
    </ligand>
</feature>
<comment type="catalytic activity">
    <reaction evidence="7">
        <text>shikimate + NAD(+) = 3-dehydroshikimate + NADH + H(+)</text>
        <dbReference type="Rhea" id="RHEA:17741"/>
        <dbReference type="ChEBI" id="CHEBI:15378"/>
        <dbReference type="ChEBI" id="CHEBI:16630"/>
        <dbReference type="ChEBI" id="CHEBI:36208"/>
        <dbReference type="ChEBI" id="CHEBI:57540"/>
        <dbReference type="ChEBI" id="CHEBI:57945"/>
    </reaction>
</comment>
<evidence type="ECO:0000256" key="9">
    <source>
        <dbReference type="HAMAP-Rule" id="MF_00222"/>
    </source>
</evidence>
<feature type="binding site" evidence="9">
    <location>
        <position position="112"/>
    </location>
    <ligand>
        <name>shikimate</name>
        <dbReference type="ChEBI" id="CHEBI:36208"/>
    </ligand>
</feature>
<dbReference type="GO" id="GO:0030266">
    <property type="term" value="F:quinate 3-dehydrogenase (NAD+) activity"/>
    <property type="evidence" value="ECO:0007669"/>
    <property type="project" value="UniProtKB-EC"/>
</dbReference>
<feature type="binding site" evidence="9">
    <location>
        <position position="268"/>
    </location>
    <ligand>
        <name>shikimate</name>
        <dbReference type="ChEBI" id="CHEBI:36208"/>
    </ligand>
</feature>
<dbReference type="InterPro" id="IPR013708">
    <property type="entry name" value="Shikimate_DH-bd_N"/>
</dbReference>
<evidence type="ECO:0000256" key="3">
    <source>
        <dbReference type="ARBA" id="ARBA00022857"/>
    </source>
</evidence>
<feature type="domain" description="SDH C-terminal" evidence="11">
    <location>
        <begin position="261"/>
        <end position="287"/>
    </location>
</feature>
<dbReference type="SUPFAM" id="SSF51735">
    <property type="entry name" value="NAD(P)-binding Rossmann-fold domains"/>
    <property type="match status" value="1"/>
</dbReference>
<protein>
    <recommendedName>
        <fullName evidence="9">Shikimate dehydrogenase (NADP(+))</fullName>
        <shortName evidence="9">SDH</shortName>
        <ecNumber evidence="9">1.1.1.25</ecNumber>
    </recommendedName>
</protein>
<feature type="binding site" evidence="9">
    <location>
        <position position="97"/>
    </location>
    <ligand>
        <name>shikimate</name>
        <dbReference type="ChEBI" id="CHEBI:36208"/>
    </ligand>
</feature>
<dbReference type="GO" id="GO:0004764">
    <property type="term" value="F:shikimate 3-dehydrogenase (NADP+) activity"/>
    <property type="evidence" value="ECO:0007669"/>
    <property type="project" value="UniProtKB-UniRule"/>
</dbReference>
<dbReference type="PANTHER" id="PTHR21089:SF1">
    <property type="entry name" value="BIFUNCTIONAL 3-DEHYDROQUINATE DEHYDRATASE_SHIKIMATE DEHYDROGENASE, CHLOROPLASTIC"/>
    <property type="match status" value="1"/>
</dbReference>
<dbReference type="CDD" id="cd01065">
    <property type="entry name" value="NAD_bind_Shikimate_DH"/>
    <property type="match status" value="1"/>
</dbReference>
<keyword evidence="5 9" id="KW-0057">Aromatic amino acid biosynthesis</keyword>
<evidence type="ECO:0000256" key="1">
    <source>
        <dbReference type="ARBA" id="ARBA00004871"/>
    </source>
</evidence>
<dbReference type="InterPro" id="IPR022893">
    <property type="entry name" value="Shikimate_DH_fam"/>
</dbReference>
<dbReference type="Pfam" id="PF18317">
    <property type="entry name" value="SDH_C"/>
    <property type="match status" value="1"/>
</dbReference>
<keyword evidence="2 9" id="KW-0028">Amino-acid biosynthesis</keyword>
<evidence type="ECO:0000259" key="11">
    <source>
        <dbReference type="Pfam" id="PF18317"/>
    </source>
</evidence>
<comment type="similarity">
    <text evidence="9">Belongs to the shikimate dehydrogenase family.</text>
</comment>
<feature type="active site" description="Proton acceptor" evidence="9">
    <location>
        <position position="76"/>
    </location>
</feature>
<evidence type="ECO:0000313" key="13">
    <source>
        <dbReference type="Proteomes" id="UP000886890"/>
    </source>
</evidence>
<evidence type="ECO:0000259" key="10">
    <source>
        <dbReference type="Pfam" id="PF08501"/>
    </source>
</evidence>
<feature type="binding site" evidence="9">
    <location>
        <position position="240"/>
    </location>
    <ligand>
        <name>shikimate</name>
        <dbReference type="ChEBI" id="CHEBI:36208"/>
    </ligand>
</feature>
<comment type="function">
    <text evidence="9">Involved in the biosynthesis of the chorismate, which leads to the biosynthesis of aromatic amino acids. Catalyzes the reversible NADPH linked reduction of 3-dehydroshikimate (DHSA) to yield shikimate (SA).</text>
</comment>
<evidence type="ECO:0000256" key="5">
    <source>
        <dbReference type="ARBA" id="ARBA00023141"/>
    </source>
</evidence>
<dbReference type="GO" id="GO:0050661">
    <property type="term" value="F:NADP binding"/>
    <property type="evidence" value="ECO:0007669"/>
    <property type="project" value="InterPro"/>
</dbReference>
<keyword evidence="3 9" id="KW-0521">NADP</keyword>
<gene>
    <name evidence="9 12" type="primary">aroE</name>
    <name evidence="12" type="ORF">H9734_10345</name>
</gene>
<feature type="binding site" evidence="9">
    <location>
        <begin position="25"/>
        <end position="27"/>
    </location>
    <ligand>
        <name>shikimate</name>
        <dbReference type="ChEBI" id="CHEBI:36208"/>
    </ligand>
</feature>
<dbReference type="PANTHER" id="PTHR21089">
    <property type="entry name" value="SHIKIMATE DEHYDROGENASE"/>
    <property type="match status" value="1"/>
</dbReference>
<feature type="binding site" evidence="9">
    <location>
        <position position="238"/>
    </location>
    <ligand>
        <name>NADP(+)</name>
        <dbReference type="ChEBI" id="CHEBI:58349"/>
    </ligand>
</feature>
<dbReference type="GO" id="GO:0009073">
    <property type="term" value="P:aromatic amino acid family biosynthetic process"/>
    <property type="evidence" value="ECO:0007669"/>
    <property type="project" value="UniProtKB-KW"/>
</dbReference>
<comment type="subunit">
    <text evidence="9">Homodimer.</text>
</comment>